<proteinExistence type="predicted"/>
<gene>
    <name evidence="1" type="ORF">SBF1_6560002</name>
</gene>
<sequence length="46" mass="5081">MTIIPLAVAAKLHGLSMLIDNMLSSMFYKVQGPAGFFDVFLGIFQF</sequence>
<dbReference type="AlphaFoldDB" id="A0A2U3LN08"/>
<evidence type="ECO:0000313" key="2">
    <source>
        <dbReference type="Proteomes" id="UP000238916"/>
    </source>
</evidence>
<dbReference type="EMBL" id="OMOF01000619">
    <property type="protein sequence ID" value="SPF53327.1"/>
    <property type="molecule type" value="Genomic_DNA"/>
</dbReference>
<dbReference type="Proteomes" id="UP000238916">
    <property type="component" value="Unassembled WGS sequence"/>
</dbReference>
<organism evidence="1 2">
    <name type="scientific">Candidatus Desulfosporosinus infrequens</name>
    <dbReference type="NCBI Taxonomy" id="2043169"/>
    <lineage>
        <taxon>Bacteria</taxon>
        <taxon>Bacillati</taxon>
        <taxon>Bacillota</taxon>
        <taxon>Clostridia</taxon>
        <taxon>Eubacteriales</taxon>
        <taxon>Desulfitobacteriaceae</taxon>
        <taxon>Desulfosporosinus</taxon>
    </lineage>
</organism>
<protein>
    <submittedName>
        <fullName evidence="1">Uncharacterized protein</fullName>
    </submittedName>
</protein>
<evidence type="ECO:0000313" key="1">
    <source>
        <dbReference type="EMBL" id="SPF53327.1"/>
    </source>
</evidence>
<name>A0A2U3LN08_9FIRM</name>
<accession>A0A2U3LN08</accession>
<reference evidence="2" key="1">
    <citation type="submission" date="2018-02" db="EMBL/GenBank/DDBJ databases">
        <authorList>
            <person name="Hausmann B."/>
        </authorList>
    </citation>
    <scope>NUCLEOTIDE SEQUENCE [LARGE SCALE GENOMIC DNA]</scope>
    <source>
        <strain evidence="2">Peat soil MAG SbF1</strain>
    </source>
</reference>